<proteinExistence type="predicted"/>
<dbReference type="AlphaFoldDB" id="A0A1K1NM64"/>
<dbReference type="Proteomes" id="UP000183257">
    <property type="component" value="Unassembled WGS sequence"/>
</dbReference>
<reference evidence="3" key="1">
    <citation type="submission" date="2016-11" db="EMBL/GenBank/DDBJ databases">
        <authorList>
            <person name="Varghese N."/>
            <person name="Submissions S."/>
        </authorList>
    </citation>
    <scope>NUCLEOTIDE SEQUENCE [LARGE SCALE GENOMIC DNA]</scope>
    <source>
        <strain evidence="3">DSM 24786</strain>
    </source>
</reference>
<name>A0A1K1NM64_9FLAO</name>
<dbReference type="EMBL" id="FPIY01000002">
    <property type="protein sequence ID" value="SFW36373.1"/>
    <property type="molecule type" value="Genomic_DNA"/>
</dbReference>
<accession>A0A1K1NM64</accession>
<feature type="chain" id="PRO_5012950248" description="Asparagine synthetase B" evidence="1">
    <location>
        <begin position="20"/>
        <end position="419"/>
    </location>
</feature>
<dbReference type="OrthoDB" id="617985at2"/>
<evidence type="ECO:0000313" key="2">
    <source>
        <dbReference type="EMBL" id="SFW36373.1"/>
    </source>
</evidence>
<dbReference type="RefSeq" id="WP_072302936.1">
    <property type="nucleotide sequence ID" value="NZ_FPIY01000002.1"/>
</dbReference>
<sequence length="419" mass="47714">MRKYFLLLSFFYFSMSLMASNILIPMDAESQKNHLKAYGITYWVLSKQQKVHWLLNYRGGSFLLPDGDAIRKECQIRGVSFEILSTAQSESILAGISSPSKNQDAVILEKAPKIAVYSPKGNHPWDDAVTMVLTYAEIPYVTIYDEEVLSDKLALYDWLHLHHEDFTGQYGKFYGSYKAAPWYIESKENSEILASKLGYSKVSEEKRDVALKIRNYVIGGGFMFAMCSATDSFDIALAAEGVDICEPMFDGDASEPNYQSKIDYKKTFAFTDFTLERNPTVYEFSTIDMTRTRQLSKESDYFSLMDFSAKWDPVPTMLCQNHTSLVKGFMGQTTAFNRKQLKSTVLVLGENKINSEARYIHGIKGKGFFTFYGGHDPEDYQHRVGDPKTELELHPTSPGYRLILNNVLFPAARKKKKKT</sequence>
<feature type="signal peptide" evidence="1">
    <location>
        <begin position="1"/>
        <end position="19"/>
    </location>
</feature>
<evidence type="ECO:0000313" key="3">
    <source>
        <dbReference type="Proteomes" id="UP000183257"/>
    </source>
</evidence>
<dbReference type="STRING" id="76595.SAMN05660313_01241"/>
<gene>
    <name evidence="2" type="ORF">SAMN05660313_01241</name>
</gene>
<organism evidence="2 3">
    <name type="scientific">Cellulophaga fucicola</name>
    <dbReference type="NCBI Taxonomy" id="76595"/>
    <lineage>
        <taxon>Bacteria</taxon>
        <taxon>Pseudomonadati</taxon>
        <taxon>Bacteroidota</taxon>
        <taxon>Flavobacteriia</taxon>
        <taxon>Flavobacteriales</taxon>
        <taxon>Flavobacteriaceae</taxon>
        <taxon>Cellulophaga</taxon>
    </lineage>
</organism>
<keyword evidence="3" id="KW-1185">Reference proteome</keyword>
<keyword evidence="1" id="KW-0732">Signal</keyword>
<protein>
    <recommendedName>
        <fullName evidence="4">Asparagine synthetase B</fullName>
    </recommendedName>
</protein>
<evidence type="ECO:0000256" key="1">
    <source>
        <dbReference type="SAM" id="SignalP"/>
    </source>
</evidence>
<evidence type="ECO:0008006" key="4">
    <source>
        <dbReference type="Google" id="ProtNLM"/>
    </source>
</evidence>